<feature type="domain" description="Beta-Casp" evidence="3">
    <location>
        <begin position="267"/>
        <end position="387"/>
    </location>
</feature>
<dbReference type="GO" id="GO:0016787">
    <property type="term" value="F:hydrolase activity"/>
    <property type="evidence" value="ECO:0007669"/>
    <property type="project" value="UniProtKB-KW"/>
</dbReference>
<protein>
    <submittedName>
        <fullName evidence="4">Metallo-beta-lactamase family protein</fullName>
    </submittedName>
</protein>
<dbReference type="EMBL" id="PQFZ01000020">
    <property type="protein sequence ID" value="POR47132.1"/>
    <property type="molecule type" value="Genomic_DNA"/>
</dbReference>
<keyword evidence="5" id="KW-1185">Reference proteome</keyword>
<dbReference type="PANTHER" id="PTHR11203:SF37">
    <property type="entry name" value="INTEGRATOR COMPLEX SUBUNIT 11"/>
    <property type="match status" value="1"/>
</dbReference>
<dbReference type="RefSeq" id="WP_103720709.1">
    <property type="nucleotide sequence ID" value="NZ_PQFZ01000020.1"/>
</dbReference>
<dbReference type="Pfam" id="PF07521">
    <property type="entry name" value="RMMBL"/>
    <property type="match status" value="1"/>
</dbReference>
<dbReference type="SUPFAM" id="SSF56281">
    <property type="entry name" value="Metallo-hydrolase/oxidoreductase"/>
    <property type="match status" value="1"/>
</dbReference>
<comment type="caution">
    <text evidence="4">The sequence shown here is derived from an EMBL/GenBank/DDBJ whole genome shotgun (WGS) entry which is preliminary data.</text>
</comment>
<dbReference type="PANTHER" id="PTHR11203">
    <property type="entry name" value="CLEAVAGE AND POLYADENYLATION SPECIFICITY FACTOR FAMILY MEMBER"/>
    <property type="match status" value="1"/>
</dbReference>
<dbReference type="AlphaFoldDB" id="A0A2S4LXE4"/>
<accession>A0A2S4LXE4</accession>
<dbReference type="Gene3D" id="3.60.15.10">
    <property type="entry name" value="Ribonuclease Z/Hydroxyacylglutathione hydrolase-like"/>
    <property type="match status" value="1"/>
</dbReference>
<sequence length="537" mass="58778">MPKSEALAKGEIRLRFHGAAQAVTGSCFALQTSEASILVDCGLFQGSKTEKELNYRPFPFAPASVDAVLLTHAHIDHSGLLPKLAKDGFVGPIFATAATIDLCSVMLPDSGHIQEMEVEQLNRRNARRGLPMVQAIYDAEQALATLTQFRPMPFGTWAPVAKGIRARYWNAGHLLGSASIELEIERQGDRPLRLLFSGDIGPNHKLLQSDPAAPHGLDYVVCEATYGDVDRPDASFERRLQVLRSEVQAAVKASGVLLIPSFAVERTQELLVDLVHLMKSGDIPSAPIFVDSPLATRASAVFEKHSGDIERGEELRDALRSPQVRFTESVEQSKAIARIRGFHIVMAASGMCEAGRIRHHLKDWLWREQATVLLVGFQAQGTLGRILLDGAPRVRLMGEEVQVRARIRSVDLYSGHADGPELAAWLAGRQPVSGSIFLTHGEREAIDGLRSRLIDAGTGARIVVPTLDSAFDLSAEAAHQVDHEEPARIAADSAGRRDWHNDLSKLILDIDEAVARAADERARKQIIRRLRKALAPD</sequence>
<dbReference type="InterPro" id="IPR011108">
    <property type="entry name" value="RMMBL"/>
</dbReference>
<dbReference type="Pfam" id="PF00753">
    <property type="entry name" value="Lactamase_B"/>
    <property type="match status" value="1"/>
</dbReference>
<dbReference type="InterPro" id="IPR050698">
    <property type="entry name" value="MBL"/>
</dbReference>
<dbReference type="GO" id="GO:0004521">
    <property type="term" value="F:RNA endonuclease activity"/>
    <property type="evidence" value="ECO:0007669"/>
    <property type="project" value="TreeGrafter"/>
</dbReference>
<evidence type="ECO:0000259" key="3">
    <source>
        <dbReference type="SMART" id="SM01027"/>
    </source>
</evidence>
<evidence type="ECO:0000259" key="2">
    <source>
        <dbReference type="SMART" id="SM00849"/>
    </source>
</evidence>
<dbReference type="PROSITE" id="PS51257">
    <property type="entry name" value="PROKAR_LIPOPROTEIN"/>
    <property type="match status" value="1"/>
</dbReference>
<evidence type="ECO:0000256" key="1">
    <source>
        <dbReference type="ARBA" id="ARBA00022801"/>
    </source>
</evidence>
<organism evidence="4 5">
    <name type="scientific">Bosea psychrotolerans</name>
    <dbReference type="NCBI Taxonomy" id="1871628"/>
    <lineage>
        <taxon>Bacteria</taxon>
        <taxon>Pseudomonadati</taxon>
        <taxon>Pseudomonadota</taxon>
        <taxon>Alphaproteobacteria</taxon>
        <taxon>Hyphomicrobiales</taxon>
        <taxon>Boseaceae</taxon>
        <taxon>Bosea</taxon>
    </lineage>
</organism>
<feature type="domain" description="Metallo-beta-lactamase" evidence="2">
    <location>
        <begin position="24"/>
        <end position="251"/>
    </location>
</feature>
<keyword evidence="1" id="KW-0378">Hydrolase</keyword>
<dbReference type="Pfam" id="PF10996">
    <property type="entry name" value="Beta-Casp"/>
    <property type="match status" value="1"/>
</dbReference>
<dbReference type="InterPro" id="IPR022712">
    <property type="entry name" value="Beta_Casp"/>
</dbReference>
<evidence type="ECO:0000313" key="5">
    <source>
        <dbReference type="Proteomes" id="UP000236919"/>
    </source>
</evidence>
<proteinExistence type="predicted"/>
<dbReference type="OrthoDB" id="9803916at2"/>
<dbReference type="Proteomes" id="UP000236919">
    <property type="component" value="Unassembled WGS sequence"/>
</dbReference>
<dbReference type="InterPro" id="IPR001279">
    <property type="entry name" value="Metallo-B-lactamas"/>
</dbReference>
<gene>
    <name evidence="4" type="ORF">CYD53_12022</name>
</gene>
<dbReference type="SMART" id="SM01027">
    <property type="entry name" value="Beta-Casp"/>
    <property type="match status" value="1"/>
</dbReference>
<reference evidence="4 5" key="1">
    <citation type="submission" date="2018-01" db="EMBL/GenBank/DDBJ databases">
        <title>Genomic Encyclopedia of Type Strains, Phase III (KMG-III): the genomes of soil and plant-associated and newly described type strains.</title>
        <authorList>
            <person name="Whitman W."/>
        </authorList>
    </citation>
    <scope>NUCLEOTIDE SEQUENCE [LARGE SCALE GENOMIC DNA]</scope>
    <source>
        <strain evidence="4 5">1131</strain>
    </source>
</reference>
<dbReference type="Gene3D" id="3.40.50.10890">
    <property type="match status" value="1"/>
</dbReference>
<dbReference type="CDD" id="cd16295">
    <property type="entry name" value="TTHA0252-CPSF-like_MBL-fold"/>
    <property type="match status" value="1"/>
</dbReference>
<dbReference type="InterPro" id="IPR036866">
    <property type="entry name" value="RibonucZ/Hydroxyglut_hydro"/>
</dbReference>
<evidence type="ECO:0000313" key="4">
    <source>
        <dbReference type="EMBL" id="POR47132.1"/>
    </source>
</evidence>
<dbReference type="SMART" id="SM00849">
    <property type="entry name" value="Lactamase_B"/>
    <property type="match status" value="1"/>
</dbReference>
<name>A0A2S4LXE4_9HYPH</name>